<keyword evidence="11 13" id="KW-0472">Membrane</keyword>
<feature type="transmembrane region" description="Helical" evidence="13">
    <location>
        <begin position="92"/>
        <end position="114"/>
    </location>
</feature>
<keyword evidence="8 13" id="KW-0812">Transmembrane</keyword>
<evidence type="ECO:0000256" key="8">
    <source>
        <dbReference type="ARBA" id="ARBA00022692"/>
    </source>
</evidence>
<keyword evidence="15" id="KW-1185">Reference proteome</keyword>
<proteinExistence type="inferred from homology"/>
<gene>
    <name evidence="14" type="ORF">H8923_06465</name>
</gene>
<feature type="transmembrane region" description="Helical" evidence="13">
    <location>
        <begin position="134"/>
        <end position="157"/>
    </location>
</feature>
<feature type="transmembrane region" description="Helical" evidence="13">
    <location>
        <begin position="321"/>
        <end position="340"/>
    </location>
</feature>
<dbReference type="NCBIfam" id="TIGR00797">
    <property type="entry name" value="matE"/>
    <property type="match status" value="1"/>
</dbReference>
<keyword evidence="9 13" id="KW-1133">Transmembrane helix</keyword>
<accession>A0ABR7JN99</accession>
<keyword evidence="7" id="KW-1003">Cell membrane</keyword>
<comment type="subcellular location">
    <subcellularLocation>
        <location evidence="2">Cell membrane</location>
        <topology evidence="2">Multi-pass membrane protein</topology>
    </subcellularLocation>
</comment>
<feature type="transmembrane region" description="Helical" evidence="13">
    <location>
        <begin position="287"/>
        <end position="309"/>
    </location>
</feature>
<evidence type="ECO:0000313" key="15">
    <source>
        <dbReference type="Proteomes" id="UP000609849"/>
    </source>
</evidence>
<comment type="similarity">
    <text evidence="3">Belongs to the multi antimicrobial extrusion (MATE) (TC 2.A.66.1) family.</text>
</comment>
<sequence>MKDRLDLTNGSISDKLIKLALPIMGTSLIQMAYNLTDMMWVGRVGSNAVAAVGTAGFYPWLAMAFIMISRVGGEVKVAQSIGENNIKHTKSYIKAAIEINIILSVIYSAILIIFNKNLIGLFKLGDLEVISMSRQYLIIIACGMIFYFINPVFTAIFNGLGNSKTPFRINTIGLIANIILDPILIFGWMGLPKLGVVGAAIATITAQIIVTICFVFKIVKNKDEFFKIKFFTKIEIYYYKVLYKLGLPVAIQNGMFTLFSMAIGVIVASWGPVAIAVQKVGSQIESISWMTADGLAVALGSFVGQNYGAKNYDRINKSCKIGILTAIGLGIITTLILVFWGEDIFTLFISEKDAVTKGGMYLKILGYSQLFMCFEIIISGAFKGLGRTYISSIIVTILTGARIPMAYLLSKPEILGLNGIWWSISLSSIFKGILLLAIFIVLIRNNKLYSQHESIRNFKEEIASSSQD</sequence>
<evidence type="ECO:0000256" key="10">
    <source>
        <dbReference type="ARBA" id="ARBA00023065"/>
    </source>
</evidence>
<evidence type="ECO:0000256" key="12">
    <source>
        <dbReference type="ARBA" id="ARBA00031636"/>
    </source>
</evidence>
<feature type="transmembrane region" description="Helical" evidence="13">
    <location>
        <begin position="16"/>
        <end position="36"/>
    </location>
</feature>
<evidence type="ECO:0000256" key="2">
    <source>
        <dbReference type="ARBA" id="ARBA00004651"/>
    </source>
</evidence>
<dbReference type="InterPro" id="IPR048279">
    <property type="entry name" value="MdtK-like"/>
</dbReference>
<keyword evidence="10" id="KW-0406">Ion transport</keyword>
<dbReference type="PIRSF" id="PIRSF006603">
    <property type="entry name" value="DinF"/>
    <property type="match status" value="1"/>
</dbReference>
<evidence type="ECO:0000256" key="6">
    <source>
        <dbReference type="ARBA" id="ARBA00022449"/>
    </source>
</evidence>
<evidence type="ECO:0000256" key="5">
    <source>
        <dbReference type="ARBA" id="ARBA00022448"/>
    </source>
</evidence>
<dbReference type="CDD" id="cd13140">
    <property type="entry name" value="MATE_like_1"/>
    <property type="match status" value="1"/>
</dbReference>
<dbReference type="EMBL" id="JACRWE010000003">
    <property type="protein sequence ID" value="MBC5996401.1"/>
    <property type="molecule type" value="Genomic_DNA"/>
</dbReference>
<evidence type="ECO:0000256" key="3">
    <source>
        <dbReference type="ARBA" id="ARBA00010199"/>
    </source>
</evidence>
<comment type="caution">
    <text evidence="14">The sequence shown here is derived from an EMBL/GenBank/DDBJ whole genome shotgun (WGS) entry which is preliminary data.</text>
</comment>
<feature type="transmembrane region" description="Helical" evidence="13">
    <location>
        <begin position="389"/>
        <end position="408"/>
    </location>
</feature>
<feature type="transmembrane region" description="Helical" evidence="13">
    <location>
        <begin position="169"/>
        <end position="191"/>
    </location>
</feature>
<evidence type="ECO:0000256" key="9">
    <source>
        <dbReference type="ARBA" id="ARBA00022989"/>
    </source>
</evidence>
<keyword evidence="6" id="KW-0050">Antiport</keyword>
<dbReference type="InterPro" id="IPR002528">
    <property type="entry name" value="MATE_fam"/>
</dbReference>
<dbReference type="PANTHER" id="PTHR43298:SF2">
    <property type="entry name" value="FMN_FAD EXPORTER YEEO-RELATED"/>
    <property type="match status" value="1"/>
</dbReference>
<dbReference type="PANTHER" id="PTHR43298">
    <property type="entry name" value="MULTIDRUG RESISTANCE PROTEIN NORM-RELATED"/>
    <property type="match status" value="1"/>
</dbReference>
<protein>
    <recommendedName>
        <fullName evidence="4">Probable multidrug resistance protein NorM</fullName>
    </recommendedName>
    <alternativeName>
        <fullName evidence="12">Multidrug-efflux transporter</fullName>
    </alternativeName>
</protein>
<feature type="transmembrane region" description="Helical" evidence="13">
    <location>
        <begin position="254"/>
        <end position="275"/>
    </location>
</feature>
<comment type="function">
    <text evidence="1">Multidrug efflux pump.</text>
</comment>
<feature type="transmembrane region" description="Helical" evidence="13">
    <location>
        <begin position="48"/>
        <end position="71"/>
    </location>
</feature>
<feature type="transmembrane region" description="Helical" evidence="13">
    <location>
        <begin position="360"/>
        <end position="382"/>
    </location>
</feature>
<dbReference type="RefSeq" id="WP_153973003.1">
    <property type="nucleotide sequence ID" value="NZ_JACRWE010000003.1"/>
</dbReference>
<dbReference type="Pfam" id="PF01554">
    <property type="entry name" value="MatE"/>
    <property type="match status" value="2"/>
</dbReference>
<keyword evidence="5" id="KW-0813">Transport</keyword>
<evidence type="ECO:0000256" key="1">
    <source>
        <dbReference type="ARBA" id="ARBA00003408"/>
    </source>
</evidence>
<evidence type="ECO:0000256" key="7">
    <source>
        <dbReference type="ARBA" id="ARBA00022475"/>
    </source>
</evidence>
<evidence type="ECO:0000313" key="14">
    <source>
        <dbReference type="EMBL" id="MBC5996401.1"/>
    </source>
</evidence>
<evidence type="ECO:0000256" key="13">
    <source>
        <dbReference type="SAM" id="Phobius"/>
    </source>
</evidence>
<reference evidence="14 15" key="1">
    <citation type="submission" date="2020-08" db="EMBL/GenBank/DDBJ databases">
        <authorList>
            <person name="Liu C."/>
            <person name="Sun Q."/>
        </authorList>
    </citation>
    <scope>NUCLEOTIDE SEQUENCE [LARGE SCALE GENOMIC DNA]</scope>
    <source>
        <strain evidence="14 15">NSJ-18</strain>
    </source>
</reference>
<organism evidence="14 15">
    <name type="scientific">Romboutsia faecis</name>
    <dbReference type="NCBI Taxonomy" id="2764597"/>
    <lineage>
        <taxon>Bacteria</taxon>
        <taxon>Bacillati</taxon>
        <taxon>Bacillota</taxon>
        <taxon>Clostridia</taxon>
        <taxon>Peptostreptococcales</taxon>
        <taxon>Peptostreptococcaceae</taxon>
        <taxon>Romboutsia</taxon>
    </lineage>
</organism>
<feature type="transmembrane region" description="Helical" evidence="13">
    <location>
        <begin position="420"/>
        <end position="443"/>
    </location>
</feature>
<name>A0ABR7JN99_9FIRM</name>
<dbReference type="InterPro" id="IPR050222">
    <property type="entry name" value="MATE_MdtK"/>
</dbReference>
<evidence type="ECO:0000256" key="4">
    <source>
        <dbReference type="ARBA" id="ARBA00020268"/>
    </source>
</evidence>
<feature type="transmembrane region" description="Helical" evidence="13">
    <location>
        <begin position="197"/>
        <end position="219"/>
    </location>
</feature>
<evidence type="ECO:0000256" key="11">
    <source>
        <dbReference type="ARBA" id="ARBA00023136"/>
    </source>
</evidence>
<dbReference type="Proteomes" id="UP000609849">
    <property type="component" value="Unassembled WGS sequence"/>
</dbReference>